<dbReference type="InterPro" id="IPR026055">
    <property type="entry name" value="FAR"/>
</dbReference>
<protein>
    <recommendedName>
        <fullName evidence="1">Fatty acyl-CoA reductase</fullName>
        <ecNumber evidence="1">1.2.1.84</ecNumber>
    </recommendedName>
</protein>
<dbReference type="EC" id="1.2.1.84" evidence="1"/>
<dbReference type="GO" id="GO:0080019">
    <property type="term" value="F:alcohol-forming very long-chain fatty acyl-CoA reductase activity"/>
    <property type="evidence" value="ECO:0007669"/>
    <property type="project" value="InterPro"/>
</dbReference>
<name>A0AA40KEX2_9HYME</name>
<keyword evidence="1" id="KW-0444">Lipid biosynthesis</keyword>
<comment type="similarity">
    <text evidence="1">Belongs to the fatty acyl-CoA reductase family.</text>
</comment>
<comment type="catalytic activity">
    <reaction evidence="1">
        <text>a long-chain fatty acyl-CoA + 2 NADPH + 2 H(+) = a long-chain primary fatty alcohol + 2 NADP(+) + CoA</text>
        <dbReference type="Rhea" id="RHEA:52716"/>
        <dbReference type="ChEBI" id="CHEBI:15378"/>
        <dbReference type="ChEBI" id="CHEBI:57287"/>
        <dbReference type="ChEBI" id="CHEBI:57783"/>
        <dbReference type="ChEBI" id="CHEBI:58349"/>
        <dbReference type="ChEBI" id="CHEBI:77396"/>
        <dbReference type="ChEBI" id="CHEBI:83139"/>
        <dbReference type="EC" id="1.2.1.84"/>
    </reaction>
</comment>
<dbReference type="GO" id="GO:0005777">
    <property type="term" value="C:peroxisome"/>
    <property type="evidence" value="ECO:0007669"/>
    <property type="project" value="TreeGrafter"/>
</dbReference>
<dbReference type="PANTHER" id="PTHR11011:SF45">
    <property type="entry name" value="FATTY ACYL-COA REDUCTASE CG8306-RELATED"/>
    <property type="match status" value="1"/>
</dbReference>
<keyword evidence="1" id="KW-0521">NADP</keyword>
<dbReference type="InterPro" id="IPR013120">
    <property type="entry name" value="FAR_NAD-bd"/>
</dbReference>
<dbReference type="InterPro" id="IPR036291">
    <property type="entry name" value="NAD(P)-bd_dom_sf"/>
</dbReference>
<sequence>MNVKINEDNVSEKLHKANSIEGFYANTGILVTGATGFVGKGILEKLMRLCPNIAAIFILIRPKKNQTMKQRFKKLIDDPVSSGNKSNLLFLLTNIALVVPLPISIKIPETLI</sequence>
<dbReference type="GO" id="GO:0102965">
    <property type="term" value="F:alcohol-forming long-chain fatty acyl-CoA reductase activity"/>
    <property type="evidence" value="ECO:0007669"/>
    <property type="project" value="UniProtKB-EC"/>
</dbReference>
<comment type="caution">
    <text evidence="3">The sequence shown here is derived from an EMBL/GenBank/DDBJ whole genome shotgun (WGS) entry which is preliminary data.</text>
</comment>
<dbReference type="PANTHER" id="PTHR11011">
    <property type="entry name" value="MALE STERILITY PROTEIN 2-RELATED"/>
    <property type="match status" value="1"/>
</dbReference>
<proteinExistence type="inferred from homology"/>
<feature type="domain" description="Thioester reductase (TE)" evidence="2">
    <location>
        <begin position="31"/>
        <end position="82"/>
    </location>
</feature>
<dbReference type="AlphaFoldDB" id="A0AA40KEX2"/>
<dbReference type="Gene3D" id="3.40.50.720">
    <property type="entry name" value="NAD(P)-binding Rossmann-like Domain"/>
    <property type="match status" value="1"/>
</dbReference>
<evidence type="ECO:0000313" key="3">
    <source>
        <dbReference type="EMBL" id="KAK1117655.1"/>
    </source>
</evidence>
<comment type="function">
    <text evidence="1">Catalyzes the reduction of fatty acyl-CoA to fatty alcohols.</text>
</comment>
<dbReference type="Pfam" id="PF07993">
    <property type="entry name" value="NAD_binding_4"/>
    <property type="match status" value="1"/>
</dbReference>
<keyword evidence="1" id="KW-0443">Lipid metabolism</keyword>
<dbReference type="EMBL" id="JAHYIQ010000049">
    <property type="protein sequence ID" value="KAK1117655.1"/>
    <property type="molecule type" value="Genomic_DNA"/>
</dbReference>
<organism evidence="3 4">
    <name type="scientific">Melipona bicolor</name>
    <dbReference type="NCBI Taxonomy" id="60889"/>
    <lineage>
        <taxon>Eukaryota</taxon>
        <taxon>Metazoa</taxon>
        <taxon>Ecdysozoa</taxon>
        <taxon>Arthropoda</taxon>
        <taxon>Hexapoda</taxon>
        <taxon>Insecta</taxon>
        <taxon>Pterygota</taxon>
        <taxon>Neoptera</taxon>
        <taxon>Endopterygota</taxon>
        <taxon>Hymenoptera</taxon>
        <taxon>Apocrita</taxon>
        <taxon>Aculeata</taxon>
        <taxon>Apoidea</taxon>
        <taxon>Anthophila</taxon>
        <taxon>Apidae</taxon>
        <taxon>Melipona</taxon>
    </lineage>
</organism>
<reference evidence="3" key="1">
    <citation type="submission" date="2021-10" db="EMBL/GenBank/DDBJ databases">
        <title>Melipona bicolor Genome sequencing and assembly.</title>
        <authorList>
            <person name="Araujo N.S."/>
            <person name="Arias M.C."/>
        </authorList>
    </citation>
    <scope>NUCLEOTIDE SEQUENCE</scope>
    <source>
        <strain evidence="3">USP_2M_L1-L4_2017</strain>
        <tissue evidence="3">Whole body</tissue>
    </source>
</reference>
<dbReference type="Proteomes" id="UP001177670">
    <property type="component" value="Unassembled WGS sequence"/>
</dbReference>
<dbReference type="SUPFAM" id="SSF51735">
    <property type="entry name" value="NAD(P)-binding Rossmann-fold domains"/>
    <property type="match status" value="1"/>
</dbReference>
<gene>
    <name evidence="3" type="ORF">K0M31_015825</name>
</gene>
<keyword evidence="4" id="KW-1185">Reference proteome</keyword>
<evidence type="ECO:0000256" key="1">
    <source>
        <dbReference type="RuleBase" id="RU363097"/>
    </source>
</evidence>
<evidence type="ECO:0000259" key="2">
    <source>
        <dbReference type="Pfam" id="PF07993"/>
    </source>
</evidence>
<evidence type="ECO:0000313" key="4">
    <source>
        <dbReference type="Proteomes" id="UP001177670"/>
    </source>
</evidence>
<accession>A0AA40KEX2</accession>
<dbReference type="GO" id="GO:0035336">
    <property type="term" value="P:long-chain fatty-acyl-CoA metabolic process"/>
    <property type="evidence" value="ECO:0007669"/>
    <property type="project" value="TreeGrafter"/>
</dbReference>
<keyword evidence="1" id="KW-0560">Oxidoreductase</keyword>